<organism evidence="2 3">
    <name type="scientific">Acidithiobacillus marinus</name>
    <dbReference type="NCBI Taxonomy" id="187490"/>
    <lineage>
        <taxon>Bacteria</taxon>
        <taxon>Pseudomonadati</taxon>
        <taxon>Pseudomonadota</taxon>
        <taxon>Acidithiobacillia</taxon>
        <taxon>Acidithiobacillales</taxon>
        <taxon>Acidithiobacillaceae</taxon>
        <taxon>Acidithiobacillus</taxon>
    </lineage>
</organism>
<dbReference type="RefSeq" id="WP_101538828.1">
    <property type="nucleotide sequence ID" value="NZ_MXAV01000052.1"/>
</dbReference>
<dbReference type="InParanoid" id="A0A2I1DIP1"/>
<dbReference type="EMBL" id="MXAV01000052">
    <property type="protein sequence ID" value="PKY09739.1"/>
    <property type="molecule type" value="Genomic_DNA"/>
</dbReference>
<keyword evidence="1" id="KW-0472">Membrane</keyword>
<dbReference type="AlphaFoldDB" id="A0A2I1DIP1"/>
<feature type="transmembrane region" description="Helical" evidence="1">
    <location>
        <begin position="31"/>
        <end position="48"/>
    </location>
</feature>
<gene>
    <name evidence="2" type="ORF">B1757_13505</name>
</gene>
<keyword evidence="3" id="KW-1185">Reference proteome</keyword>
<feature type="transmembrane region" description="Helical" evidence="1">
    <location>
        <begin position="7"/>
        <end position="25"/>
    </location>
</feature>
<evidence type="ECO:0000313" key="2">
    <source>
        <dbReference type="EMBL" id="PKY09739.1"/>
    </source>
</evidence>
<accession>A0A2I1DIP1</accession>
<comment type="caution">
    <text evidence="2">The sequence shown here is derived from an EMBL/GenBank/DDBJ whole genome shotgun (WGS) entry which is preliminary data.</text>
</comment>
<evidence type="ECO:0000256" key="1">
    <source>
        <dbReference type="SAM" id="Phobius"/>
    </source>
</evidence>
<proteinExistence type="predicted"/>
<evidence type="ECO:0000313" key="3">
    <source>
        <dbReference type="Proteomes" id="UP000234329"/>
    </source>
</evidence>
<keyword evidence="1" id="KW-1133">Transmembrane helix</keyword>
<reference evidence="2 3" key="1">
    <citation type="submission" date="2017-03" db="EMBL/GenBank/DDBJ databases">
        <title>Draft genime sequence of the acidophilic sulfur-oxidizing bacterium Acidithiobacillus sp. SH, isolated from seawater.</title>
        <authorList>
            <person name="Sharmin S."/>
            <person name="Tokuhisa M."/>
            <person name="Kanao T."/>
            <person name="Kamimura K."/>
        </authorList>
    </citation>
    <scope>NUCLEOTIDE SEQUENCE [LARGE SCALE GENOMIC DNA]</scope>
    <source>
        <strain evidence="2 3">SH</strain>
    </source>
</reference>
<keyword evidence="1" id="KW-0812">Transmembrane</keyword>
<dbReference type="Proteomes" id="UP000234329">
    <property type="component" value="Unassembled WGS sequence"/>
</dbReference>
<name>A0A2I1DIP1_9PROT</name>
<sequence length="85" mass="9144">MPAEISPIIALIIFVFVLYIGWRILRGLLKVAFFALLLLLVVGFAIHAQDGPVSTNRITSIASQWAASGLQVAQNTVKSLTHKGG</sequence>
<protein>
    <submittedName>
        <fullName evidence="2">Uncharacterized protein</fullName>
    </submittedName>
</protein>